<dbReference type="EMBL" id="GGFL01014171">
    <property type="protein sequence ID" value="MBW78349.1"/>
    <property type="molecule type" value="Transcribed_RNA"/>
</dbReference>
<protein>
    <submittedName>
        <fullName evidence="2">Putative secreted protein</fullName>
    </submittedName>
</protein>
<dbReference type="AlphaFoldDB" id="A0A2M4DLD2"/>
<keyword evidence="1" id="KW-0732">Signal</keyword>
<accession>A0A2M4DLD2</accession>
<evidence type="ECO:0000256" key="1">
    <source>
        <dbReference type="SAM" id="SignalP"/>
    </source>
</evidence>
<feature type="chain" id="PRO_5014818162" evidence="1">
    <location>
        <begin position="22"/>
        <end position="68"/>
    </location>
</feature>
<sequence length="68" mass="7887">MRATSFSVDWTLLLLLKCTIATKWHIARFRCITNYEPLVGLVSPPKFSFPTMQDILILSQRTQVLWCS</sequence>
<organism evidence="2">
    <name type="scientific">Anopheles darlingi</name>
    <name type="common">Mosquito</name>
    <dbReference type="NCBI Taxonomy" id="43151"/>
    <lineage>
        <taxon>Eukaryota</taxon>
        <taxon>Metazoa</taxon>
        <taxon>Ecdysozoa</taxon>
        <taxon>Arthropoda</taxon>
        <taxon>Hexapoda</taxon>
        <taxon>Insecta</taxon>
        <taxon>Pterygota</taxon>
        <taxon>Neoptera</taxon>
        <taxon>Endopterygota</taxon>
        <taxon>Diptera</taxon>
        <taxon>Nematocera</taxon>
        <taxon>Culicoidea</taxon>
        <taxon>Culicidae</taxon>
        <taxon>Anophelinae</taxon>
        <taxon>Anopheles</taxon>
    </lineage>
</organism>
<proteinExistence type="predicted"/>
<name>A0A2M4DLD2_ANODA</name>
<reference evidence="2" key="1">
    <citation type="submission" date="2018-01" db="EMBL/GenBank/DDBJ databases">
        <title>An insight into the sialome of Amazonian anophelines.</title>
        <authorList>
            <person name="Ribeiro J.M."/>
            <person name="Scarpassa V."/>
            <person name="Calvo E."/>
        </authorList>
    </citation>
    <scope>NUCLEOTIDE SEQUENCE</scope>
</reference>
<feature type="signal peptide" evidence="1">
    <location>
        <begin position="1"/>
        <end position="21"/>
    </location>
</feature>
<evidence type="ECO:0000313" key="2">
    <source>
        <dbReference type="EMBL" id="MBW78349.1"/>
    </source>
</evidence>